<evidence type="ECO:0000313" key="2">
    <source>
        <dbReference type="Proteomes" id="UP000198929"/>
    </source>
</evidence>
<evidence type="ECO:0000313" key="1">
    <source>
        <dbReference type="EMBL" id="SER70156.1"/>
    </source>
</evidence>
<dbReference type="EMBL" id="FOGQ01000002">
    <property type="protein sequence ID" value="SER70156.1"/>
    <property type="molecule type" value="Genomic_DNA"/>
</dbReference>
<name>A0A1H9RBM8_9CORY</name>
<organism evidence="1 2">
    <name type="scientific">Corynebacterium cystitidis DSM 20524</name>
    <dbReference type="NCBI Taxonomy" id="1121357"/>
    <lineage>
        <taxon>Bacteria</taxon>
        <taxon>Bacillati</taxon>
        <taxon>Actinomycetota</taxon>
        <taxon>Actinomycetes</taxon>
        <taxon>Mycobacteriales</taxon>
        <taxon>Corynebacteriaceae</taxon>
        <taxon>Corynebacterium</taxon>
    </lineage>
</organism>
<reference evidence="2" key="1">
    <citation type="submission" date="2016-10" db="EMBL/GenBank/DDBJ databases">
        <authorList>
            <person name="Varghese N."/>
            <person name="Submissions S."/>
        </authorList>
    </citation>
    <scope>NUCLEOTIDE SEQUENCE [LARGE SCALE GENOMIC DNA]</scope>
    <source>
        <strain evidence="2">DSM 20524</strain>
    </source>
</reference>
<keyword evidence="2" id="KW-1185">Reference proteome</keyword>
<gene>
    <name evidence="1" type="ORF">SAMN05661109_00842</name>
</gene>
<dbReference type="STRING" id="1121357.SAMN05661109_00842"/>
<dbReference type="RefSeq" id="WP_092256581.1">
    <property type="nucleotide sequence ID" value="NZ_CP047199.1"/>
</dbReference>
<evidence type="ECO:0008006" key="3">
    <source>
        <dbReference type="Google" id="ProtNLM"/>
    </source>
</evidence>
<proteinExistence type="predicted"/>
<dbReference type="Proteomes" id="UP000198929">
    <property type="component" value="Unassembled WGS sequence"/>
</dbReference>
<accession>A0A1H9RBM8</accession>
<dbReference type="AlphaFoldDB" id="A0A1H9RBM8"/>
<protein>
    <recommendedName>
        <fullName evidence="3">DUF695 domain-containing protein</fullName>
    </recommendedName>
</protein>
<sequence length="346" mass="38635">MGMFNRKPKKPSGQAKPDPIEEFWQWWERNQHSITDAIEKGTLNDYVEPLTGRVQAIDPRLAFEFGPGVESQHQLTVTAEGDPSARSAARRWLNQAPAADTTWSFFDMRQAAAVISKLHIFGHTISLRDIQVATEPTTTGLSVGLYHPVFSQLSEAERTQLTFIALDHCLGEEVVSIWLDGIDALPAPPAESVDLSELPGIVAEVRKRNSNDEGISWLNLKGETPQGPVVVSVLGRLNSAVNPHLDHYVGVTVGFQDAHPVYELEDKITAMFSGHGMPQRGMIHSGMMVASEVLLDQRLRTMHFYVDSTTDLEYQIRAVVQQWRDGEVLINAEYDPGWHNVQHLRV</sequence>